<sequence>MGLGPLSQGWVANTPTCVALRPLLTLSLCSLPLPKLERTEASSWRRLRCQKGHAWVVPVTSLDRRPTLPLGRGQLLPPCAQCGNSTQSSLATGVVDLSAPCQREGSAATSHPAIGVLLPTGSSK</sequence>
<name>A0A834E7K8_9CHIR</name>
<organism evidence="1 2">
    <name type="scientific">Phyllostomus discolor</name>
    <name type="common">pale spear-nosed bat</name>
    <dbReference type="NCBI Taxonomy" id="89673"/>
    <lineage>
        <taxon>Eukaryota</taxon>
        <taxon>Metazoa</taxon>
        <taxon>Chordata</taxon>
        <taxon>Craniata</taxon>
        <taxon>Vertebrata</taxon>
        <taxon>Euteleostomi</taxon>
        <taxon>Mammalia</taxon>
        <taxon>Eutheria</taxon>
        <taxon>Laurasiatheria</taxon>
        <taxon>Chiroptera</taxon>
        <taxon>Yangochiroptera</taxon>
        <taxon>Phyllostomidae</taxon>
        <taxon>Phyllostominae</taxon>
        <taxon>Phyllostomus</taxon>
    </lineage>
</organism>
<dbReference type="EMBL" id="JABVXQ010000006">
    <property type="protein sequence ID" value="KAF6104212.1"/>
    <property type="molecule type" value="Genomic_DNA"/>
</dbReference>
<dbReference type="Proteomes" id="UP000664940">
    <property type="component" value="Unassembled WGS sequence"/>
</dbReference>
<proteinExistence type="predicted"/>
<accession>A0A834E7K8</accession>
<protein>
    <submittedName>
        <fullName evidence="1">Uncharacterized protein</fullName>
    </submittedName>
</protein>
<dbReference type="AlphaFoldDB" id="A0A834E7K8"/>
<gene>
    <name evidence="1" type="ORF">HJG60_011219</name>
</gene>
<evidence type="ECO:0000313" key="2">
    <source>
        <dbReference type="Proteomes" id="UP000664940"/>
    </source>
</evidence>
<comment type="caution">
    <text evidence="1">The sequence shown here is derived from an EMBL/GenBank/DDBJ whole genome shotgun (WGS) entry which is preliminary data.</text>
</comment>
<reference evidence="1 2" key="1">
    <citation type="journal article" date="2020" name="Nature">
        <title>Six reference-quality genomes reveal evolution of bat adaptations.</title>
        <authorList>
            <person name="Jebb D."/>
            <person name="Huang Z."/>
            <person name="Pippel M."/>
            <person name="Hughes G.M."/>
            <person name="Lavrichenko K."/>
            <person name="Devanna P."/>
            <person name="Winkler S."/>
            <person name="Jermiin L.S."/>
            <person name="Skirmuntt E.C."/>
            <person name="Katzourakis A."/>
            <person name="Burkitt-Gray L."/>
            <person name="Ray D.A."/>
            <person name="Sullivan K.A.M."/>
            <person name="Roscito J.G."/>
            <person name="Kirilenko B.M."/>
            <person name="Davalos L.M."/>
            <person name="Corthals A.P."/>
            <person name="Power M.L."/>
            <person name="Jones G."/>
            <person name="Ransome R.D."/>
            <person name="Dechmann D.K.N."/>
            <person name="Locatelli A.G."/>
            <person name="Puechmaille S.J."/>
            <person name="Fedrigo O."/>
            <person name="Jarvis E.D."/>
            <person name="Hiller M."/>
            <person name="Vernes S.C."/>
            <person name="Myers E.W."/>
            <person name="Teeling E.C."/>
        </authorList>
    </citation>
    <scope>NUCLEOTIDE SEQUENCE [LARGE SCALE GENOMIC DNA]</scope>
    <source>
        <strain evidence="1">Bat1K_MPI-CBG_1</strain>
    </source>
</reference>
<evidence type="ECO:0000313" key="1">
    <source>
        <dbReference type="EMBL" id="KAF6104212.1"/>
    </source>
</evidence>